<evidence type="ECO:0000256" key="2">
    <source>
        <dbReference type="PROSITE-ProRule" id="PRU00708"/>
    </source>
</evidence>
<dbReference type="AlphaFoldDB" id="A0A0B2P7R8"/>
<dbReference type="Gene3D" id="1.25.40.10">
    <property type="entry name" value="Tetratricopeptide repeat domain"/>
    <property type="match status" value="3"/>
</dbReference>
<dbReference type="Proteomes" id="UP000053555">
    <property type="component" value="Unassembled WGS sequence"/>
</dbReference>
<name>A0A0B2P7R8_GLYSO</name>
<protein>
    <submittedName>
        <fullName evidence="3">Pentatricopeptide repeat-containing protein</fullName>
        <ecNumber evidence="3">3.4.24.-</ecNumber>
        <ecNumber evidence="3">3.6.4.3</ecNumber>
    </submittedName>
</protein>
<feature type="repeat" description="PPR" evidence="2">
    <location>
        <begin position="148"/>
        <end position="182"/>
    </location>
</feature>
<keyword evidence="3" id="KW-0378">Hydrolase</keyword>
<organism evidence="3">
    <name type="scientific">Glycine soja</name>
    <name type="common">Wild soybean</name>
    <dbReference type="NCBI Taxonomy" id="3848"/>
    <lineage>
        <taxon>Eukaryota</taxon>
        <taxon>Viridiplantae</taxon>
        <taxon>Streptophyta</taxon>
        <taxon>Embryophyta</taxon>
        <taxon>Tracheophyta</taxon>
        <taxon>Spermatophyta</taxon>
        <taxon>Magnoliopsida</taxon>
        <taxon>eudicotyledons</taxon>
        <taxon>Gunneridae</taxon>
        <taxon>Pentapetalae</taxon>
        <taxon>rosids</taxon>
        <taxon>fabids</taxon>
        <taxon>Fabales</taxon>
        <taxon>Fabaceae</taxon>
        <taxon>Papilionoideae</taxon>
        <taxon>50 kb inversion clade</taxon>
        <taxon>NPAAA clade</taxon>
        <taxon>indigoferoid/millettioid clade</taxon>
        <taxon>Phaseoleae</taxon>
        <taxon>Glycine</taxon>
        <taxon>Glycine subgen. Soja</taxon>
    </lineage>
</organism>
<dbReference type="GO" id="GO:0003723">
    <property type="term" value="F:RNA binding"/>
    <property type="evidence" value="ECO:0007669"/>
    <property type="project" value="InterPro"/>
</dbReference>
<dbReference type="Pfam" id="PF01535">
    <property type="entry name" value="PPR"/>
    <property type="match status" value="3"/>
</dbReference>
<dbReference type="Pfam" id="PF20431">
    <property type="entry name" value="E_motif"/>
    <property type="match status" value="1"/>
</dbReference>
<evidence type="ECO:0000256" key="1">
    <source>
        <dbReference type="ARBA" id="ARBA00022737"/>
    </source>
</evidence>
<dbReference type="EC" id="3.4.24.-" evidence="3"/>
<dbReference type="EMBL" id="KN669767">
    <property type="protein sequence ID" value="KHN03629.1"/>
    <property type="molecule type" value="Genomic_DNA"/>
</dbReference>
<dbReference type="InterPro" id="IPR046848">
    <property type="entry name" value="E_motif"/>
</dbReference>
<feature type="repeat" description="PPR" evidence="2">
    <location>
        <begin position="200"/>
        <end position="234"/>
    </location>
</feature>
<keyword evidence="1" id="KW-0677">Repeat</keyword>
<dbReference type="InterPro" id="IPR002885">
    <property type="entry name" value="PPR_rpt"/>
</dbReference>
<sequence length="416" mass="46325">MPMPKYSPLGLDTNTLALSRLLGFCSHPHQGSLTYACRVFERIHHPTLCICNTIIKTFLLNGNFYGTFHVFTKILQGGLSPDNYTIPYVLKACAALRDCSLGEMVHGHVFDEIPRLSAVSWSVMISGYAKVGDVDSARLFFDEAPEKDRGTWGAMISGYVQNSCFKEGLHLFRLLQLAHVVPDDSIFLTKRLFNSMPERNIVFWNAMISGLAMHGDGASALKLFSDMEKAGIRPDNIAFIAVFTACRYSGMAHEGLQLLHKMCSVYKIEPKSEQYGCLVDLLTRAGLFEEAMVMMRRITSNSWNGSEETLAWRAFLSACCNHGHAQLAQCAAERLLRLENHSGVYVLLSSLYGASGKHSNSRRVRDMMRNKGVDKAPGCSTVESDGVVSEFIAGEETHSQMEEIHPILEKLHMQLD</sequence>
<dbReference type="GO" id="GO:0009451">
    <property type="term" value="P:RNA modification"/>
    <property type="evidence" value="ECO:0007669"/>
    <property type="project" value="InterPro"/>
</dbReference>
<dbReference type="Pfam" id="PF13041">
    <property type="entry name" value="PPR_2"/>
    <property type="match status" value="1"/>
</dbReference>
<dbReference type="PANTHER" id="PTHR47926:SF352">
    <property type="entry name" value="REPEAT-CONTAINING PROTEIN, PUTATIVE-RELATED"/>
    <property type="match status" value="1"/>
</dbReference>
<feature type="repeat" description="PPR" evidence="2">
    <location>
        <begin position="117"/>
        <end position="147"/>
    </location>
</feature>
<dbReference type="InterPro" id="IPR011990">
    <property type="entry name" value="TPR-like_helical_dom_sf"/>
</dbReference>
<proteinExistence type="predicted"/>
<dbReference type="NCBIfam" id="TIGR00756">
    <property type="entry name" value="PPR"/>
    <property type="match status" value="3"/>
</dbReference>
<dbReference type="PANTHER" id="PTHR47926">
    <property type="entry name" value="PENTATRICOPEPTIDE REPEAT-CONTAINING PROTEIN"/>
    <property type="match status" value="1"/>
</dbReference>
<reference evidence="3" key="1">
    <citation type="submission" date="2014-07" db="EMBL/GenBank/DDBJ databases">
        <title>Identification of a novel salt tolerance gene in wild soybean by whole-genome sequencing.</title>
        <authorList>
            <person name="Lam H.-M."/>
            <person name="Qi X."/>
            <person name="Li M.-W."/>
            <person name="Liu X."/>
            <person name="Xie M."/>
            <person name="Ni M."/>
            <person name="Xu X."/>
        </authorList>
    </citation>
    <scope>NUCLEOTIDE SEQUENCE [LARGE SCALE GENOMIC DNA]</scope>
    <source>
        <tissue evidence="3">Root</tissue>
    </source>
</reference>
<dbReference type="PROSITE" id="PS51375">
    <property type="entry name" value="PPR"/>
    <property type="match status" value="3"/>
</dbReference>
<gene>
    <name evidence="3" type="ORF">glysoja_031126</name>
</gene>
<dbReference type="GO" id="GO:0016787">
    <property type="term" value="F:hydrolase activity"/>
    <property type="evidence" value="ECO:0007669"/>
    <property type="project" value="UniProtKB-KW"/>
</dbReference>
<dbReference type="EC" id="3.6.4.3" evidence="3"/>
<dbReference type="FunFam" id="1.25.40.10:FF:000242">
    <property type="entry name" value="Pentatricopeptide repeat-containing protein"/>
    <property type="match status" value="1"/>
</dbReference>
<evidence type="ECO:0000313" key="3">
    <source>
        <dbReference type="EMBL" id="KHN03629.1"/>
    </source>
</evidence>
<dbReference type="InterPro" id="IPR046960">
    <property type="entry name" value="PPR_At4g14850-like_plant"/>
</dbReference>
<accession>A0A0B2P7R8</accession>